<feature type="transmembrane region" description="Helical" evidence="10">
    <location>
        <begin position="452"/>
        <end position="472"/>
    </location>
</feature>
<evidence type="ECO:0000256" key="3">
    <source>
        <dbReference type="ARBA" id="ARBA00022448"/>
    </source>
</evidence>
<dbReference type="InterPro" id="IPR005829">
    <property type="entry name" value="Sugar_transporter_CS"/>
</dbReference>
<keyword evidence="6 10" id="KW-0472">Membrane</keyword>
<dbReference type="PANTHER" id="PTHR48022:SF17">
    <property type="entry name" value="HEXOSE TRANSPORTER"/>
    <property type="match status" value="1"/>
</dbReference>
<comment type="caution">
    <text evidence="12">The sequence shown here is derived from an EMBL/GenBank/DDBJ whole genome shotgun (WGS) entry which is preliminary data.</text>
</comment>
<dbReference type="EMBL" id="NHYE01005351">
    <property type="protein sequence ID" value="PPQ74287.1"/>
    <property type="molecule type" value="Genomic_DNA"/>
</dbReference>
<keyword evidence="13" id="KW-1185">Reference proteome</keyword>
<evidence type="ECO:0000256" key="9">
    <source>
        <dbReference type="RuleBase" id="RU003346"/>
    </source>
</evidence>
<dbReference type="GO" id="GO:0005536">
    <property type="term" value="F:D-glucose binding"/>
    <property type="evidence" value="ECO:0007669"/>
    <property type="project" value="UniProtKB-ARBA"/>
</dbReference>
<dbReference type="NCBIfam" id="TIGR00879">
    <property type="entry name" value="SP"/>
    <property type="match status" value="1"/>
</dbReference>
<feature type="transmembrane region" description="Helical" evidence="10">
    <location>
        <begin position="349"/>
        <end position="371"/>
    </location>
</feature>
<evidence type="ECO:0000313" key="12">
    <source>
        <dbReference type="EMBL" id="PPQ74287.1"/>
    </source>
</evidence>
<dbReference type="Gene3D" id="1.20.1250.20">
    <property type="entry name" value="MFS general substrate transporter like domains"/>
    <property type="match status" value="1"/>
</dbReference>
<feature type="transmembrane region" description="Helical" evidence="10">
    <location>
        <begin position="193"/>
        <end position="215"/>
    </location>
</feature>
<dbReference type="InterPro" id="IPR036259">
    <property type="entry name" value="MFS_trans_sf"/>
</dbReference>
<dbReference type="FunFam" id="1.20.1250.20:FF:000115">
    <property type="entry name" value="High-affinity glucose transporter"/>
    <property type="match status" value="1"/>
</dbReference>
<feature type="transmembrane region" description="Helical" evidence="10">
    <location>
        <begin position="162"/>
        <end position="181"/>
    </location>
</feature>
<keyword evidence="4 10" id="KW-0812">Transmembrane</keyword>
<reference evidence="12 13" key="1">
    <citation type="journal article" date="2018" name="Evol. Lett.">
        <title>Horizontal gene cluster transfer increased hallucinogenic mushroom diversity.</title>
        <authorList>
            <person name="Reynolds H.T."/>
            <person name="Vijayakumar V."/>
            <person name="Gluck-Thaler E."/>
            <person name="Korotkin H.B."/>
            <person name="Matheny P.B."/>
            <person name="Slot J.C."/>
        </authorList>
    </citation>
    <scope>NUCLEOTIDE SEQUENCE [LARGE SCALE GENOMIC DNA]</scope>
    <source>
        <strain evidence="12 13">SRW20</strain>
    </source>
</reference>
<protein>
    <recommendedName>
        <fullName evidence="11">Major facilitator superfamily (MFS) profile domain-containing protein</fullName>
    </recommendedName>
</protein>
<feature type="transmembrane region" description="Helical" evidence="10">
    <location>
        <begin position="383"/>
        <end position="405"/>
    </location>
</feature>
<accession>A0A409W6X9</accession>
<dbReference type="OrthoDB" id="6612291at2759"/>
<evidence type="ECO:0000256" key="2">
    <source>
        <dbReference type="ARBA" id="ARBA00010992"/>
    </source>
</evidence>
<dbReference type="Proteomes" id="UP000284706">
    <property type="component" value="Unassembled WGS sequence"/>
</dbReference>
<dbReference type="PRINTS" id="PR00171">
    <property type="entry name" value="SUGRTRNSPORT"/>
</dbReference>
<feature type="transmembrane region" description="Helical" evidence="10">
    <location>
        <begin position="319"/>
        <end position="337"/>
    </location>
</feature>
<dbReference type="Pfam" id="PF00083">
    <property type="entry name" value="Sugar_tr"/>
    <property type="match status" value="1"/>
</dbReference>
<evidence type="ECO:0000256" key="5">
    <source>
        <dbReference type="ARBA" id="ARBA00022989"/>
    </source>
</evidence>
<dbReference type="PROSITE" id="PS50850">
    <property type="entry name" value="MFS"/>
    <property type="match status" value="1"/>
</dbReference>
<keyword evidence="5 10" id="KW-1133">Transmembrane helix</keyword>
<dbReference type="InterPro" id="IPR020846">
    <property type="entry name" value="MFS_dom"/>
</dbReference>
<dbReference type="CDD" id="cd17356">
    <property type="entry name" value="MFS_HXT"/>
    <property type="match status" value="1"/>
</dbReference>
<evidence type="ECO:0000259" key="11">
    <source>
        <dbReference type="PROSITE" id="PS50850"/>
    </source>
</evidence>
<feature type="transmembrane region" description="Helical" evidence="10">
    <location>
        <begin position="104"/>
        <end position="123"/>
    </location>
</feature>
<feature type="transmembrane region" description="Helical" evidence="10">
    <location>
        <begin position="129"/>
        <end position="150"/>
    </location>
</feature>
<evidence type="ECO:0000256" key="7">
    <source>
        <dbReference type="ARBA" id="ARBA00023180"/>
    </source>
</evidence>
<gene>
    <name evidence="12" type="ORF">CVT26_003885</name>
</gene>
<dbReference type="PROSITE" id="PS00216">
    <property type="entry name" value="SUGAR_TRANSPORT_1"/>
    <property type="match status" value="2"/>
</dbReference>
<comment type="subcellular location">
    <subcellularLocation>
        <location evidence="1">Membrane</location>
        <topology evidence="1">Multi-pass membrane protein</topology>
    </subcellularLocation>
</comment>
<sequence length="526" mass="57357">MPGGPVATGGYAIGASGAKSKFAGIAMTSFSAFGGILFGYDTGIISGIKEMNAWLMQFGHPTNDPNVYAITSSQESLVVSILSAGTFFGALFGAPVADVLGRKYGIIFSTLVFCIGIAMQTAATEMPLFVVGRVFAGLGVGLISTLIPMYQSECAPKWIRGAVVASYQWAITIGILVASIVNNAFQNRPDSTAYRIPIALQFAWAVVLGAGMLFLPESPRWLIKRGRDADAALALARLTGTSSTSAEVGIEIDEIRLSLEEEKAIGESSYMDCFKFNESKMALRTLTGISIQAWQQLTGINFIFYYGTTFFRNSGITNAFVISIVTSTVNMVMTIPGMWGVDRFGRRRLLIVGAIGMCICEYIVAVIGATISVDNIAGQRVLIAFVCFYIAFFASTWGPVTWVVCGEIFPLQVRAKAMSMSAASNWLWNFGIGYAIPYLVNTEPGSAGLESRVFFIWGSTCFCCILFTFFCVPETKNLSLEQIDLMYKHTTPIKSMEYRRRLMRDGTNLTLATLHRDFKHEMDSFS</sequence>
<organism evidence="12 13">
    <name type="scientific">Gymnopilus dilepis</name>
    <dbReference type="NCBI Taxonomy" id="231916"/>
    <lineage>
        <taxon>Eukaryota</taxon>
        <taxon>Fungi</taxon>
        <taxon>Dikarya</taxon>
        <taxon>Basidiomycota</taxon>
        <taxon>Agaricomycotina</taxon>
        <taxon>Agaricomycetes</taxon>
        <taxon>Agaricomycetidae</taxon>
        <taxon>Agaricales</taxon>
        <taxon>Agaricineae</taxon>
        <taxon>Hymenogastraceae</taxon>
        <taxon>Gymnopilus</taxon>
    </lineage>
</organism>
<dbReference type="InterPro" id="IPR005828">
    <property type="entry name" value="MFS_sugar_transport-like"/>
</dbReference>
<comment type="similarity">
    <text evidence="2 9">Belongs to the major facilitator superfamily. Sugar transporter (TC 2.A.1.1) family.</text>
</comment>
<feature type="transmembrane region" description="Helical" evidence="10">
    <location>
        <begin position="22"/>
        <end position="40"/>
    </location>
</feature>
<feature type="transmembrane region" description="Helical" evidence="10">
    <location>
        <begin position="77"/>
        <end position="97"/>
    </location>
</feature>
<feature type="transmembrane region" description="Helical" evidence="10">
    <location>
        <begin position="417"/>
        <end position="440"/>
    </location>
</feature>
<dbReference type="SUPFAM" id="SSF103473">
    <property type="entry name" value="MFS general substrate transporter"/>
    <property type="match status" value="1"/>
</dbReference>
<dbReference type="InParanoid" id="A0A409W6X9"/>
<evidence type="ECO:0000313" key="13">
    <source>
        <dbReference type="Proteomes" id="UP000284706"/>
    </source>
</evidence>
<dbReference type="AlphaFoldDB" id="A0A409W6X9"/>
<name>A0A409W6X9_9AGAR</name>
<dbReference type="PANTHER" id="PTHR48022">
    <property type="entry name" value="PLASTIDIC GLUCOSE TRANSPORTER 4"/>
    <property type="match status" value="1"/>
</dbReference>
<dbReference type="GO" id="GO:0005886">
    <property type="term" value="C:plasma membrane"/>
    <property type="evidence" value="ECO:0007669"/>
    <property type="project" value="UniProtKB-ARBA"/>
</dbReference>
<dbReference type="GO" id="GO:0010255">
    <property type="term" value="P:glucose mediated signaling pathway"/>
    <property type="evidence" value="ECO:0007669"/>
    <property type="project" value="UniProtKB-ARBA"/>
</dbReference>
<proteinExistence type="inferred from homology"/>
<evidence type="ECO:0000256" key="4">
    <source>
        <dbReference type="ARBA" id="ARBA00022692"/>
    </source>
</evidence>
<keyword evidence="7" id="KW-0325">Glycoprotein</keyword>
<feature type="domain" description="Major facilitator superfamily (MFS) profile" evidence="11">
    <location>
        <begin position="27"/>
        <end position="476"/>
    </location>
</feature>
<dbReference type="GO" id="GO:0005351">
    <property type="term" value="F:carbohydrate:proton symporter activity"/>
    <property type="evidence" value="ECO:0007669"/>
    <property type="project" value="TreeGrafter"/>
</dbReference>
<evidence type="ECO:0000256" key="8">
    <source>
        <dbReference type="ARBA" id="ARBA00049119"/>
    </source>
</evidence>
<dbReference type="InterPro" id="IPR050360">
    <property type="entry name" value="MFS_Sugar_Transporters"/>
</dbReference>
<comment type="catalytic activity">
    <reaction evidence="8">
        <text>myo-inositol(out) + H(+)(out) = myo-inositol(in) + H(+)(in)</text>
        <dbReference type="Rhea" id="RHEA:60364"/>
        <dbReference type="ChEBI" id="CHEBI:15378"/>
        <dbReference type="ChEBI" id="CHEBI:17268"/>
    </reaction>
</comment>
<dbReference type="InterPro" id="IPR003663">
    <property type="entry name" value="Sugar/inositol_transpt"/>
</dbReference>
<keyword evidence="3 9" id="KW-0813">Transport</keyword>
<evidence type="ECO:0000256" key="1">
    <source>
        <dbReference type="ARBA" id="ARBA00004141"/>
    </source>
</evidence>
<dbReference type="PROSITE" id="PS00217">
    <property type="entry name" value="SUGAR_TRANSPORT_2"/>
    <property type="match status" value="1"/>
</dbReference>
<dbReference type="STRING" id="231916.A0A409W6X9"/>
<evidence type="ECO:0000256" key="6">
    <source>
        <dbReference type="ARBA" id="ARBA00023136"/>
    </source>
</evidence>
<evidence type="ECO:0000256" key="10">
    <source>
        <dbReference type="SAM" id="Phobius"/>
    </source>
</evidence>